<evidence type="ECO:0000313" key="2">
    <source>
        <dbReference type="Proteomes" id="UP000182192"/>
    </source>
</evidence>
<organism evidence="1 2">
    <name type="scientific">Ruminococcus albus</name>
    <dbReference type="NCBI Taxonomy" id="1264"/>
    <lineage>
        <taxon>Bacteria</taxon>
        <taxon>Bacillati</taxon>
        <taxon>Bacillota</taxon>
        <taxon>Clostridia</taxon>
        <taxon>Eubacteriales</taxon>
        <taxon>Oscillospiraceae</taxon>
        <taxon>Ruminococcus</taxon>
    </lineage>
</organism>
<protein>
    <submittedName>
        <fullName evidence="1">Uncharacterized protein</fullName>
    </submittedName>
</protein>
<accession>A0A1I1D8W4</accession>
<name>A0A1I1D8W4_RUMAL</name>
<gene>
    <name evidence="1" type="ORF">SAMN02910406_00275</name>
</gene>
<proteinExistence type="predicted"/>
<evidence type="ECO:0000313" key="1">
    <source>
        <dbReference type="EMBL" id="SFB70776.1"/>
    </source>
</evidence>
<sequence length="40" mass="4770">MYLYTKKLIGHIKNVMVKKTLHFGIMTVIEDRGTDFGKRW</sequence>
<reference evidence="1 2" key="1">
    <citation type="submission" date="2016-10" db="EMBL/GenBank/DDBJ databases">
        <authorList>
            <person name="de Groot N.N."/>
        </authorList>
    </citation>
    <scope>NUCLEOTIDE SEQUENCE [LARGE SCALE GENOMIC DNA]</scope>
    <source>
        <strain evidence="1 2">AR67</strain>
    </source>
</reference>
<dbReference type="Proteomes" id="UP000182192">
    <property type="component" value="Unassembled WGS sequence"/>
</dbReference>
<dbReference type="EMBL" id="FOKQ01000002">
    <property type="protein sequence ID" value="SFB70776.1"/>
    <property type="molecule type" value="Genomic_DNA"/>
</dbReference>
<dbReference type="AlphaFoldDB" id="A0A1I1D8W4"/>